<gene>
    <name evidence="1" type="ORF">JN12_03232</name>
</gene>
<dbReference type="Proteomes" id="UP000319449">
    <property type="component" value="Unassembled WGS sequence"/>
</dbReference>
<dbReference type="EMBL" id="VLLN01000024">
    <property type="protein sequence ID" value="TWJ16873.1"/>
    <property type="molecule type" value="Genomic_DNA"/>
</dbReference>
<evidence type="ECO:0000313" key="1">
    <source>
        <dbReference type="EMBL" id="TWJ16873.1"/>
    </source>
</evidence>
<comment type="caution">
    <text evidence="1">The sequence shown here is derived from an EMBL/GenBank/DDBJ whole genome shotgun (WGS) entry which is preliminary data.</text>
</comment>
<dbReference type="AlphaFoldDB" id="A0A562VG20"/>
<dbReference type="RefSeq" id="WP_145024650.1">
    <property type="nucleotide sequence ID" value="NZ_VLLN01000024.1"/>
</dbReference>
<dbReference type="Gene3D" id="3.40.50.1820">
    <property type="entry name" value="alpha/beta hydrolase"/>
    <property type="match status" value="1"/>
</dbReference>
<dbReference type="OrthoDB" id="5391393at2"/>
<keyword evidence="2" id="KW-1185">Reference proteome</keyword>
<dbReference type="SUPFAM" id="SSF53474">
    <property type="entry name" value="alpha/beta-Hydrolases"/>
    <property type="match status" value="1"/>
</dbReference>
<protein>
    <submittedName>
        <fullName evidence="1">Uncharacterized protein</fullName>
    </submittedName>
</protein>
<dbReference type="InterPro" id="IPR029058">
    <property type="entry name" value="AB_hydrolase_fold"/>
</dbReference>
<name>A0A562VG20_9BACT</name>
<accession>A0A562VG20</accession>
<organism evidence="1 2">
    <name type="scientific">Geobacter argillaceus</name>
    <dbReference type="NCBI Taxonomy" id="345631"/>
    <lineage>
        <taxon>Bacteria</taxon>
        <taxon>Pseudomonadati</taxon>
        <taxon>Thermodesulfobacteriota</taxon>
        <taxon>Desulfuromonadia</taxon>
        <taxon>Geobacterales</taxon>
        <taxon>Geobacteraceae</taxon>
        <taxon>Geobacter</taxon>
    </lineage>
</organism>
<evidence type="ECO:0000313" key="2">
    <source>
        <dbReference type="Proteomes" id="UP000319449"/>
    </source>
</evidence>
<proteinExistence type="predicted"/>
<sequence length="359" mass="40121">MRAALMPLVERTIRRNQVVLKVTGKATAMLRNLSLKPYTPKRRTREFTAANALPSLHAVRTTIFREKGEGTIPTIVIAGFVPDATEVIEFQRPLLKEFGSIYYLNYPRTGFSLPLFFAQLADLVVEINRQGERPVLFGVSFGAGLIVKFMREAFPHEKLQIRGISLVSPVLCKDDLVRPGGEKGGGVRMLESNLRRILQARSDDKSGIERQIERARRGFVGLFEAGAGNRRLTGRHLAIRKKIFDVLEKTPAIGGYERVLALQSFQEPGDGPLFGGPVLTLLAEAEENLLVPSSPTLALCRDRERFSRFFPHGICRRVSSGTDDDPVAHASLIFHHQYYNPLLASWYNRLTAPKLFAAI</sequence>
<reference evidence="1 2" key="1">
    <citation type="submission" date="2019-07" db="EMBL/GenBank/DDBJ databases">
        <title>Genomic Encyclopedia of Archaeal and Bacterial Type Strains, Phase II (KMG-II): from individual species to whole genera.</title>
        <authorList>
            <person name="Goeker M."/>
        </authorList>
    </citation>
    <scope>NUCLEOTIDE SEQUENCE [LARGE SCALE GENOMIC DNA]</scope>
    <source>
        <strain evidence="1 2">ATCC BAA-1139</strain>
    </source>
</reference>